<dbReference type="InterPro" id="IPR050154">
    <property type="entry name" value="UbiB_kinase"/>
</dbReference>
<keyword evidence="5" id="KW-1185">Reference proteome</keyword>
<name>A0ABV5NJN9_9ACTN</name>
<keyword evidence="4" id="KW-0418">Kinase</keyword>
<reference evidence="4 5" key="1">
    <citation type="submission" date="2024-09" db="EMBL/GenBank/DDBJ databases">
        <authorList>
            <person name="Sun Q."/>
            <person name="Mori K."/>
        </authorList>
    </citation>
    <scope>NUCLEOTIDE SEQUENCE [LARGE SCALE GENOMIC DNA]</scope>
    <source>
        <strain evidence="4 5">JCM 3324</strain>
    </source>
</reference>
<feature type="transmembrane region" description="Helical" evidence="2">
    <location>
        <begin position="35"/>
        <end position="52"/>
    </location>
</feature>
<feature type="transmembrane region" description="Helical" evidence="2">
    <location>
        <begin position="72"/>
        <end position="94"/>
    </location>
</feature>
<evidence type="ECO:0000259" key="3">
    <source>
        <dbReference type="Pfam" id="PF03109"/>
    </source>
</evidence>
<gene>
    <name evidence="4" type="ORF">ACFFR3_13335</name>
</gene>
<feature type="transmembrane region" description="Helical" evidence="2">
    <location>
        <begin position="6"/>
        <end position="23"/>
    </location>
</feature>
<evidence type="ECO:0000256" key="1">
    <source>
        <dbReference type="ARBA" id="ARBA00009670"/>
    </source>
</evidence>
<feature type="transmembrane region" description="Helical" evidence="2">
    <location>
        <begin position="635"/>
        <end position="655"/>
    </location>
</feature>
<accession>A0ABV5NJN9</accession>
<comment type="caution">
    <text evidence="4">The sequence shown here is derived from an EMBL/GenBank/DDBJ whole genome shotgun (WGS) entry which is preliminary data.</text>
</comment>
<keyword evidence="2" id="KW-1133">Transmembrane helix</keyword>
<dbReference type="SUPFAM" id="SSF56112">
    <property type="entry name" value="Protein kinase-like (PK-like)"/>
    <property type="match status" value="1"/>
</dbReference>
<dbReference type="GO" id="GO:0016301">
    <property type="term" value="F:kinase activity"/>
    <property type="evidence" value="ECO:0007669"/>
    <property type="project" value="UniProtKB-KW"/>
</dbReference>
<dbReference type="InterPro" id="IPR004147">
    <property type="entry name" value="ABC1_dom"/>
</dbReference>
<proteinExistence type="inferred from homology"/>
<feature type="transmembrane region" description="Helical" evidence="2">
    <location>
        <begin position="592"/>
        <end position="615"/>
    </location>
</feature>
<protein>
    <submittedName>
        <fullName evidence="4">ABC1 kinase family protein</fullName>
    </submittedName>
</protein>
<dbReference type="PANTHER" id="PTHR10566:SF113">
    <property type="entry name" value="PROTEIN ACTIVITY OF BC1 COMPLEX KINASE 7, CHLOROPLASTIC"/>
    <property type="match status" value="1"/>
</dbReference>
<sequence length="664" mass="71351">MDFPTTVAVGIATLLTIMLLAVVTQRLLDVRFGALRTFLAALVAFALAQPVLEPIMAMVGPMDGTQPPDAAALGVLLLVLMAMVLIPMAMLVLAEALVPPGSVPGPLELARSVRGRLSRTRRYSQITRIAVRHGLGPYLRGRGERLDDRSGKLRLAASLRAALDDGGVTFVKLGQVLSTRRDLLPAEFVEELGRLQDQVAPAPWEQVEPVLRAELGGPMEEVFAAFDRTPLAAASIGQVHAARLHSGREVVVKVRRPGIEAVLGQDLEIVRRLAATLEGRTRWGRSLGLRDLAEGFATAIREELDFGVEAANMAAVSAARASGGSGEDHGGGASVAYPAPISAMCSERVLVMERLSGRPVTAADPAEGPRLARDLLDCLLRQILIEGVFHADPHPGNLMLLEDGTLGLLDFGSVGRLDGSVRAALQRFLLAMNRQDPLGVTDALLEVVPRPEEIDEPALERALGQFMARHLGPGLDSAQLFTDLFKIVSEYGLSIPPEVAAVFRALATLEGTLVRLSPGFNLIGEARAFAGRYLSEQVTPETIRESLTQELTALVPMLRRLPRRIERIASAAEHGRFSMNVRLLADDRDRRYVTGLLHQVLLTVLGSTAGVMAVILLTTDGGPALVGSTTLLQLIGYNLLMVAAILGLRVLALIFRRPRASDDR</sequence>
<keyword evidence="4" id="KW-0808">Transferase</keyword>
<keyword evidence="2" id="KW-0812">Transmembrane</keyword>
<organism evidence="4 5">
    <name type="scientific">Nonomuraea salmonea</name>
    <dbReference type="NCBI Taxonomy" id="46181"/>
    <lineage>
        <taxon>Bacteria</taxon>
        <taxon>Bacillati</taxon>
        <taxon>Actinomycetota</taxon>
        <taxon>Actinomycetes</taxon>
        <taxon>Streptosporangiales</taxon>
        <taxon>Streptosporangiaceae</taxon>
        <taxon>Nonomuraea</taxon>
    </lineage>
</organism>
<evidence type="ECO:0000313" key="5">
    <source>
        <dbReference type="Proteomes" id="UP001589568"/>
    </source>
</evidence>
<feature type="domain" description="ABC1 atypical kinase-like" evidence="3">
    <location>
        <begin position="194"/>
        <end position="440"/>
    </location>
</feature>
<dbReference type="CDD" id="cd05121">
    <property type="entry name" value="ABC1_ADCK3-like"/>
    <property type="match status" value="1"/>
</dbReference>
<evidence type="ECO:0000313" key="4">
    <source>
        <dbReference type="EMBL" id="MFB9470498.1"/>
    </source>
</evidence>
<dbReference type="Proteomes" id="UP001589568">
    <property type="component" value="Unassembled WGS sequence"/>
</dbReference>
<keyword evidence="2" id="KW-0472">Membrane</keyword>
<dbReference type="RefSeq" id="WP_379483202.1">
    <property type="nucleotide sequence ID" value="NZ_JBHMCF010000011.1"/>
</dbReference>
<evidence type="ECO:0000256" key="2">
    <source>
        <dbReference type="SAM" id="Phobius"/>
    </source>
</evidence>
<dbReference type="EMBL" id="JBHMCF010000011">
    <property type="protein sequence ID" value="MFB9470498.1"/>
    <property type="molecule type" value="Genomic_DNA"/>
</dbReference>
<dbReference type="InterPro" id="IPR011009">
    <property type="entry name" value="Kinase-like_dom_sf"/>
</dbReference>
<dbReference type="Pfam" id="PF03109">
    <property type="entry name" value="ABC1"/>
    <property type="match status" value="1"/>
</dbReference>
<comment type="similarity">
    <text evidence="1">Belongs to the protein kinase superfamily. ADCK protein kinase family.</text>
</comment>
<dbReference type="PANTHER" id="PTHR10566">
    <property type="entry name" value="CHAPERONE-ACTIVITY OF BC1 COMPLEX CABC1 -RELATED"/>
    <property type="match status" value="1"/>
</dbReference>